<evidence type="ECO:0000313" key="11">
    <source>
        <dbReference type="Proteomes" id="UP000190675"/>
    </source>
</evidence>
<evidence type="ECO:0000259" key="9">
    <source>
        <dbReference type="Pfam" id="PF13614"/>
    </source>
</evidence>
<keyword evidence="2" id="KW-1003">Cell membrane</keyword>
<dbReference type="RefSeq" id="WP_154073169.1">
    <property type="nucleotide sequence ID" value="NZ_LT670818.1"/>
</dbReference>
<dbReference type="OrthoDB" id="230260at2"/>
<dbReference type="PANTHER" id="PTHR32309">
    <property type="entry name" value="TYROSINE-PROTEIN KINASE"/>
    <property type="match status" value="1"/>
</dbReference>
<evidence type="ECO:0000256" key="5">
    <source>
        <dbReference type="ARBA" id="ARBA00023136"/>
    </source>
</evidence>
<feature type="coiled-coil region" evidence="6">
    <location>
        <begin position="353"/>
        <end position="397"/>
    </location>
</feature>
<accession>A0A1M5JQR2</accession>
<dbReference type="EMBL" id="LT670818">
    <property type="protein sequence ID" value="SHG42922.1"/>
    <property type="molecule type" value="Genomic_DNA"/>
</dbReference>
<proteinExistence type="predicted"/>
<keyword evidence="4 7" id="KW-1133">Transmembrane helix</keyword>
<feature type="domain" description="AAA" evidence="9">
    <location>
        <begin position="522"/>
        <end position="665"/>
    </location>
</feature>
<organism evidence="10 11">
    <name type="scientific">Bradyrhizobium erythrophlei</name>
    <dbReference type="NCBI Taxonomy" id="1437360"/>
    <lineage>
        <taxon>Bacteria</taxon>
        <taxon>Pseudomonadati</taxon>
        <taxon>Pseudomonadota</taxon>
        <taxon>Alphaproteobacteria</taxon>
        <taxon>Hyphomicrobiales</taxon>
        <taxon>Nitrobacteraceae</taxon>
        <taxon>Bradyrhizobium</taxon>
    </lineage>
</organism>
<evidence type="ECO:0000256" key="1">
    <source>
        <dbReference type="ARBA" id="ARBA00004651"/>
    </source>
</evidence>
<comment type="subcellular location">
    <subcellularLocation>
        <location evidence="1">Cell membrane</location>
        <topology evidence="1">Multi-pass membrane protein</topology>
    </subcellularLocation>
</comment>
<dbReference type="Pfam" id="PF02706">
    <property type="entry name" value="Wzz"/>
    <property type="match status" value="1"/>
</dbReference>
<reference evidence="10 11" key="1">
    <citation type="submission" date="2016-11" db="EMBL/GenBank/DDBJ databases">
        <authorList>
            <person name="Jaros S."/>
            <person name="Januszkiewicz K."/>
            <person name="Wedrychowicz H."/>
        </authorList>
    </citation>
    <scope>NUCLEOTIDE SEQUENCE [LARGE SCALE GENOMIC DNA]</scope>
    <source>
        <strain evidence="10 11">GAS242</strain>
    </source>
</reference>
<evidence type="ECO:0000259" key="8">
    <source>
        <dbReference type="Pfam" id="PF02706"/>
    </source>
</evidence>
<keyword evidence="6" id="KW-0175">Coiled coil</keyword>
<evidence type="ECO:0000256" key="2">
    <source>
        <dbReference type="ARBA" id="ARBA00022475"/>
    </source>
</evidence>
<gene>
    <name evidence="10" type="ORF">SAMN05444169_2424</name>
</gene>
<dbReference type="InterPro" id="IPR050445">
    <property type="entry name" value="Bact_polysacc_biosynth/exp"/>
</dbReference>
<feature type="transmembrane region" description="Helical" evidence="7">
    <location>
        <begin position="54"/>
        <end position="78"/>
    </location>
</feature>
<evidence type="ECO:0000313" key="10">
    <source>
        <dbReference type="EMBL" id="SHG42922.1"/>
    </source>
</evidence>
<keyword evidence="3 7" id="KW-0812">Transmembrane</keyword>
<dbReference type="GO" id="GO:0004713">
    <property type="term" value="F:protein tyrosine kinase activity"/>
    <property type="evidence" value="ECO:0007669"/>
    <property type="project" value="TreeGrafter"/>
</dbReference>
<feature type="domain" description="Polysaccharide chain length determinant N-terminal" evidence="8">
    <location>
        <begin position="42"/>
        <end position="132"/>
    </location>
</feature>
<dbReference type="InterPro" id="IPR003856">
    <property type="entry name" value="LPS_length_determ_N"/>
</dbReference>
<keyword evidence="5 7" id="KW-0472">Membrane</keyword>
<dbReference type="AlphaFoldDB" id="A0A1M5JQR2"/>
<protein>
    <submittedName>
        <fullName evidence="10">Uncharacterized protein involved in exopolysaccharide biosynthesis</fullName>
    </submittedName>
</protein>
<dbReference type="InterPro" id="IPR027417">
    <property type="entry name" value="P-loop_NTPase"/>
</dbReference>
<name>A0A1M5JQR2_9BRAD</name>
<evidence type="ECO:0000256" key="6">
    <source>
        <dbReference type="SAM" id="Coils"/>
    </source>
</evidence>
<dbReference type="Gene3D" id="3.40.50.300">
    <property type="entry name" value="P-loop containing nucleotide triphosphate hydrolases"/>
    <property type="match status" value="1"/>
</dbReference>
<dbReference type="InterPro" id="IPR025669">
    <property type="entry name" value="AAA_dom"/>
</dbReference>
<evidence type="ECO:0000256" key="4">
    <source>
        <dbReference type="ARBA" id="ARBA00022989"/>
    </source>
</evidence>
<dbReference type="SUPFAM" id="SSF52540">
    <property type="entry name" value="P-loop containing nucleoside triphosphate hydrolases"/>
    <property type="match status" value="1"/>
</dbReference>
<dbReference type="PANTHER" id="PTHR32309:SF13">
    <property type="entry name" value="FERRIC ENTEROBACTIN TRANSPORT PROTEIN FEPE"/>
    <property type="match status" value="1"/>
</dbReference>
<dbReference type="Pfam" id="PF13614">
    <property type="entry name" value="AAA_31"/>
    <property type="match status" value="1"/>
</dbReference>
<dbReference type="GO" id="GO:0005886">
    <property type="term" value="C:plasma membrane"/>
    <property type="evidence" value="ECO:0007669"/>
    <property type="project" value="UniProtKB-SubCell"/>
</dbReference>
<evidence type="ECO:0000256" key="3">
    <source>
        <dbReference type="ARBA" id="ARBA00022692"/>
    </source>
</evidence>
<sequence>MDAFSDEHRRSQLLAAQEIRQLEAAARIARAAEPVDGAEAIKRIFNTLQRRRRVIVYTVAAGGILALLASIIFGPSYLATAQLIIDLQRPDISNQGMTGAPIAVSQVAEDSAIDTHITTLTSDANLRQALQALGSLDEKDVGRADKPAILKENAALTRLRRGLKVGQERRSRIISVGYNDRDPNQAAQIANAVARVYVNSLRREKRDTAALAVSRFSQRLGDVRDEVARAETEMHTFRQVHVANEAAGPDQTEQQITQTARQLALLRSDTDAGQKRLDEFRNLRRGGGSILDLAKVLDSPRLTELANIAARKLRGRSDAADPPLPDLLRAIDNEIVASTSRLELEQRTYQSQIQSIESRLELLRHAAAEATDDTIGLRALERKASALGQLYESLLRERQDLIERGKLAEPDIRILALAEPPIHPTSFNRLFLIPPALVAFILFGCMISLTLDRLDHTLRGERETAEALHIPCAGLVPRLMPREAHSIPHLLREHPGAPYSKAVRSIFTGSVPIFRNGPEHKIFVITSSIPGEGKTTLAWSLALLAAQLQWKVLVLEAGGQASPLRTQAMSLLEFRSPVATLTDVMAKRSPIASAAGSIGRSCISFLPFGSENKLLPVLANPGFASLIEQVRDTYDLVIVDAPSIFDSSEVRLLVSKADKILFAVRWGTTPRETAVSAIQLIQSADQYDPNDPNKIVSVLTDVDLRQHARYRFADHGDFLSKPKS</sequence>
<dbReference type="Proteomes" id="UP000190675">
    <property type="component" value="Chromosome I"/>
</dbReference>
<evidence type="ECO:0000256" key="7">
    <source>
        <dbReference type="SAM" id="Phobius"/>
    </source>
</evidence>